<evidence type="ECO:0000313" key="2">
    <source>
        <dbReference type="Proteomes" id="UP001302477"/>
    </source>
</evidence>
<name>A0AAU0N457_9GAMM</name>
<dbReference type="AlphaFoldDB" id="A0AAU0N457"/>
<organism evidence="1 2">
    <name type="scientific">Microbulbifer pacificus</name>
    <dbReference type="NCBI Taxonomy" id="407164"/>
    <lineage>
        <taxon>Bacteria</taxon>
        <taxon>Pseudomonadati</taxon>
        <taxon>Pseudomonadota</taxon>
        <taxon>Gammaproteobacteria</taxon>
        <taxon>Cellvibrionales</taxon>
        <taxon>Microbulbiferaceae</taxon>
        <taxon>Microbulbifer</taxon>
    </lineage>
</organism>
<dbReference type="InterPro" id="IPR018707">
    <property type="entry name" value="LpxR"/>
</dbReference>
<dbReference type="KEGG" id="mpaf:R5R33_07920"/>
<protein>
    <submittedName>
        <fullName evidence="1">Lipid A deacylase LpxR family protein</fullName>
    </submittedName>
</protein>
<keyword evidence="2" id="KW-1185">Reference proteome</keyword>
<dbReference type="Proteomes" id="UP001302477">
    <property type="component" value="Chromosome"/>
</dbReference>
<dbReference type="InterPro" id="IPR037107">
    <property type="entry name" value="Put_OMP_sf"/>
</dbReference>
<gene>
    <name evidence="1" type="ORF">R5R33_07920</name>
</gene>
<sequence length="317" mass="35064">MGVCGLATFNNPAVAGNLSLQLENDSFDGASDADYTQGMRLAYTSDSPPQWATSLLPERYRGREIRAQYFLGQAIFTPYEVFETELLEYDRPYAGWLYLGAALHSVNLIPESQLATAERFEISAGIVGPSSGAEQAQKSLHRVIHTYEVNGWDNQLRDEPALMLSYARKWAHIRNVGDSGFNVEFFGTLGGNLGNVNTALASGVGVRFGRDLYSTVSVSALSPATSAPTSELSAGDGWYLFSDLQLRYVHWDIFLDGNTFKDSHSVEKEPTVGELRFGMVFSTGRLRWSLYHARRSQEFVDQYADVQFSAIGLTASF</sequence>
<proteinExistence type="predicted"/>
<dbReference type="EMBL" id="CP137555">
    <property type="protein sequence ID" value="WOX07048.1"/>
    <property type="molecule type" value="Genomic_DNA"/>
</dbReference>
<dbReference type="Gene3D" id="2.40.128.140">
    <property type="entry name" value="Outer membrane protein"/>
    <property type="match status" value="1"/>
</dbReference>
<dbReference type="Pfam" id="PF09982">
    <property type="entry name" value="LpxR"/>
    <property type="match status" value="1"/>
</dbReference>
<dbReference type="RefSeq" id="WP_318955481.1">
    <property type="nucleotide sequence ID" value="NZ_CP137555.1"/>
</dbReference>
<accession>A0AAU0N457</accession>
<evidence type="ECO:0000313" key="1">
    <source>
        <dbReference type="EMBL" id="WOX07048.1"/>
    </source>
</evidence>
<reference evidence="1 2" key="1">
    <citation type="submission" date="2023-10" db="EMBL/GenBank/DDBJ databases">
        <title>Description of Microbulbifer bruguierae sp. nov., isolated from the sediments of mangrove plant Bruguiera sexangula and comparative genomic analyses of the genus Microbulbifer.</title>
        <authorList>
            <person name="Long M."/>
        </authorList>
    </citation>
    <scope>NUCLEOTIDE SEQUENCE [LARGE SCALE GENOMIC DNA]</scope>
    <source>
        <strain evidence="1 2">SPO729</strain>
    </source>
</reference>